<dbReference type="RefSeq" id="WP_203930770.1">
    <property type="nucleotide sequence ID" value="NZ_BOPH01000083.1"/>
</dbReference>
<comment type="caution">
    <text evidence="2">The sequence shown here is derived from an EMBL/GenBank/DDBJ whole genome shotgun (WGS) entry which is preliminary data.</text>
</comment>
<name>A0A8J3ZYJ5_9ACTN</name>
<evidence type="ECO:0000256" key="1">
    <source>
        <dbReference type="SAM" id="SignalP"/>
    </source>
</evidence>
<dbReference type="EMBL" id="BOPH01000083">
    <property type="protein sequence ID" value="GIJ70875.1"/>
    <property type="molecule type" value="Genomic_DNA"/>
</dbReference>
<reference evidence="2" key="1">
    <citation type="submission" date="2021-01" db="EMBL/GenBank/DDBJ databases">
        <title>Whole genome shotgun sequence of Virgisporangium ochraceum NBRC 16418.</title>
        <authorList>
            <person name="Komaki H."/>
            <person name="Tamura T."/>
        </authorList>
    </citation>
    <scope>NUCLEOTIDE SEQUENCE</scope>
    <source>
        <strain evidence="2">NBRC 16418</strain>
    </source>
</reference>
<organism evidence="2 3">
    <name type="scientific">Virgisporangium ochraceum</name>
    <dbReference type="NCBI Taxonomy" id="65505"/>
    <lineage>
        <taxon>Bacteria</taxon>
        <taxon>Bacillati</taxon>
        <taxon>Actinomycetota</taxon>
        <taxon>Actinomycetes</taxon>
        <taxon>Micromonosporales</taxon>
        <taxon>Micromonosporaceae</taxon>
        <taxon>Virgisporangium</taxon>
    </lineage>
</organism>
<protein>
    <submittedName>
        <fullName evidence="2">Uncharacterized protein</fullName>
    </submittedName>
</protein>
<evidence type="ECO:0000313" key="3">
    <source>
        <dbReference type="Proteomes" id="UP000635606"/>
    </source>
</evidence>
<dbReference type="AlphaFoldDB" id="A0A8J3ZYJ5"/>
<feature type="chain" id="PRO_5039014276" evidence="1">
    <location>
        <begin position="23"/>
        <end position="138"/>
    </location>
</feature>
<proteinExistence type="predicted"/>
<feature type="signal peptide" evidence="1">
    <location>
        <begin position="1"/>
        <end position="22"/>
    </location>
</feature>
<gene>
    <name evidence="2" type="ORF">Voc01_057920</name>
</gene>
<sequence>MHKGLIVPVLVATLAFVPTPEAAPAAPQAASRAEPPRLVAPGFASAGERIPVLAFAYRGRCGPTGLRFDDAPVAHRLTRYAGSPPSDRVEMFMTLDVPATATRGRHEIQLYGPGPQARCPAGSATPTRLAVGTVILGP</sequence>
<evidence type="ECO:0000313" key="2">
    <source>
        <dbReference type="EMBL" id="GIJ70875.1"/>
    </source>
</evidence>
<dbReference type="Proteomes" id="UP000635606">
    <property type="component" value="Unassembled WGS sequence"/>
</dbReference>
<keyword evidence="1" id="KW-0732">Signal</keyword>
<keyword evidence="3" id="KW-1185">Reference proteome</keyword>
<accession>A0A8J3ZYJ5</accession>